<evidence type="ECO:0000256" key="1">
    <source>
        <dbReference type="ARBA" id="ARBA00009437"/>
    </source>
</evidence>
<gene>
    <name evidence="6" type="ORF">F4Y60_05905</name>
</gene>
<dbReference type="PANTHER" id="PTHR30126:SF21">
    <property type="entry name" value="TRANSCRIPTIONAL REGULATOR-RELATED"/>
    <property type="match status" value="1"/>
</dbReference>
<name>A0A6B0XZI1_9RHOB</name>
<dbReference type="AlphaFoldDB" id="A0A6B0XZI1"/>
<dbReference type="InterPro" id="IPR005119">
    <property type="entry name" value="LysR_subst-bd"/>
</dbReference>
<dbReference type="CDD" id="cd05466">
    <property type="entry name" value="PBP2_LTTR_substrate"/>
    <property type="match status" value="1"/>
</dbReference>
<evidence type="ECO:0000256" key="3">
    <source>
        <dbReference type="ARBA" id="ARBA00023163"/>
    </source>
</evidence>
<comment type="caution">
    <text evidence="6">The sequence shown here is derived from an EMBL/GenBank/DDBJ whole genome shotgun (WGS) entry which is preliminary data.</text>
</comment>
<organism evidence="6">
    <name type="scientific">Boseongicola sp. SB0664_bin_43</name>
    <dbReference type="NCBI Taxonomy" id="2604844"/>
    <lineage>
        <taxon>Bacteria</taxon>
        <taxon>Pseudomonadati</taxon>
        <taxon>Pseudomonadota</taxon>
        <taxon>Alphaproteobacteria</taxon>
        <taxon>Rhodobacterales</taxon>
        <taxon>Paracoccaceae</taxon>
        <taxon>Boseongicola</taxon>
    </lineage>
</organism>
<dbReference type="EMBL" id="VXRY01000237">
    <property type="protein sequence ID" value="MXY33615.1"/>
    <property type="molecule type" value="Genomic_DNA"/>
</dbReference>
<sequence>MRDGQAEARRARTYSAVYRIMSSFNLLNVFVLNWVRRLQRARPDIAVSLDCGYPDLSARLFSSGLIDLAVTYEPISAPGLASHLLYNESVILVTSCDDVEDWQQHYVYAHWDERFAEEHRELLSEEENNPRMTIYFLDALRAWALTGPASGYMAEMVARPYLADGRLRRVPGMPVFQRPVYASRWLRPADDRAHEAAWESLLAAVEERRSSAGPD</sequence>
<comment type="similarity">
    <text evidence="1">Belongs to the LysR transcriptional regulatory family.</text>
</comment>
<keyword evidence="3" id="KW-0804">Transcription</keyword>
<evidence type="ECO:0000256" key="2">
    <source>
        <dbReference type="ARBA" id="ARBA00023015"/>
    </source>
</evidence>
<dbReference type="SUPFAM" id="SSF53850">
    <property type="entry name" value="Periplasmic binding protein-like II"/>
    <property type="match status" value="1"/>
</dbReference>
<dbReference type="PANTHER" id="PTHR30126">
    <property type="entry name" value="HTH-TYPE TRANSCRIPTIONAL REGULATOR"/>
    <property type="match status" value="1"/>
</dbReference>
<protein>
    <recommendedName>
        <fullName evidence="5">LysR substrate-binding domain-containing protein</fullName>
    </recommendedName>
</protein>
<evidence type="ECO:0000313" key="6">
    <source>
        <dbReference type="EMBL" id="MXY33615.1"/>
    </source>
</evidence>
<feature type="domain" description="LysR substrate-binding" evidence="5">
    <location>
        <begin position="18"/>
        <end position="203"/>
    </location>
</feature>
<proteinExistence type="inferred from homology"/>
<keyword evidence="4" id="KW-0812">Transmembrane</keyword>
<dbReference type="Pfam" id="PF03466">
    <property type="entry name" value="LysR_substrate"/>
    <property type="match status" value="1"/>
</dbReference>
<keyword evidence="4" id="KW-0472">Membrane</keyword>
<reference evidence="6" key="1">
    <citation type="submission" date="2019-09" db="EMBL/GenBank/DDBJ databases">
        <title>Characterisation of the sponge microbiome using genome-centric metagenomics.</title>
        <authorList>
            <person name="Engelberts J.P."/>
            <person name="Robbins S.J."/>
            <person name="De Goeij J.M."/>
            <person name="Aranda M."/>
            <person name="Bell S.C."/>
            <person name="Webster N.S."/>
        </authorList>
    </citation>
    <scope>NUCLEOTIDE SEQUENCE</scope>
    <source>
        <strain evidence="6">SB0664_bin_43</strain>
    </source>
</reference>
<feature type="transmembrane region" description="Helical" evidence="4">
    <location>
        <begin position="16"/>
        <end position="35"/>
    </location>
</feature>
<dbReference type="Gene3D" id="3.40.190.290">
    <property type="match status" value="1"/>
</dbReference>
<accession>A0A6B0XZI1</accession>
<dbReference type="GO" id="GO:0006355">
    <property type="term" value="P:regulation of DNA-templated transcription"/>
    <property type="evidence" value="ECO:0007669"/>
    <property type="project" value="TreeGrafter"/>
</dbReference>
<evidence type="ECO:0000256" key="4">
    <source>
        <dbReference type="SAM" id="Phobius"/>
    </source>
</evidence>
<dbReference type="GO" id="GO:0000976">
    <property type="term" value="F:transcription cis-regulatory region binding"/>
    <property type="evidence" value="ECO:0007669"/>
    <property type="project" value="TreeGrafter"/>
</dbReference>
<keyword evidence="4" id="KW-1133">Transmembrane helix</keyword>
<evidence type="ECO:0000259" key="5">
    <source>
        <dbReference type="Pfam" id="PF03466"/>
    </source>
</evidence>
<keyword evidence="2" id="KW-0805">Transcription regulation</keyword>